<dbReference type="Pfam" id="PF00892">
    <property type="entry name" value="EamA"/>
    <property type="match status" value="1"/>
</dbReference>
<evidence type="ECO:0000256" key="8">
    <source>
        <dbReference type="SAM" id="Phobius"/>
    </source>
</evidence>
<dbReference type="PANTHER" id="PTHR22911:SF137">
    <property type="entry name" value="SOLUTE CARRIER FAMILY 35 MEMBER G2-RELATED"/>
    <property type="match status" value="1"/>
</dbReference>
<evidence type="ECO:0000313" key="10">
    <source>
        <dbReference type="EMBL" id="GAA3699464.1"/>
    </source>
</evidence>
<dbReference type="EMBL" id="BAABCJ010000001">
    <property type="protein sequence ID" value="GAA3699464.1"/>
    <property type="molecule type" value="Genomic_DNA"/>
</dbReference>
<keyword evidence="6 8" id="KW-1133">Transmembrane helix</keyword>
<feature type="transmembrane region" description="Helical" evidence="8">
    <location>
        <begin position="227"/>
        <end position="249"/>
    </location>
</feature>
<evidence type="ECO:0000256" key="3">
    <source>
        <dbReference type="ARBA" id="ARBA00022448"/>
    </source>
</evidence>
<feature type="transmembrane region" description="Helical" evidence="8">
    <location>
        <begin position="118"/>
        <end position="135"/>
    </location>
</feature>
<dbReference type="PANTHER" id="PTHR22911">
    <property type="entry name" value="ACYL-MALONYL CONDENSING ENZYME-RELATED"/>
    <property type="match status" value="1"/>
</dbReference>
<evidence type="ECO:0000256" key="6">
    <source>
        <dbReference type="ARBA" id="ARBA00022989"/>
    </source>
</evidence>
<feature type="transmembrane region" description="Helical" evidence="8">
    <location>
        <begin position="53"/>
        <end position="74"/>
    </location>
</feature>
<protein>
    <submittedName>
        <fullName evidence="10">EamA family transporter RarD</fullName>
    </submittedName>
</protein>
<dbReference type="InterPro" id="IPR004626">
    <property type="entry name" value="RarD"/>
</dbReference>
<comment type="subcellular location">
    <subcellularLocation>
        <location evidence="1">Cell membrane</location>
        <topology evidence="1">Multi-pass membrane protein</topology>
    </subcellularLocation>
</comment>
<dbReference type="Proteomes" id="UP001501536">
    <property type="component" value="Unassembled WGS sequence"/>
</dbReference>
<dbReference type="Gene3D" id="1.10.3730.20">
    <property type="match status" value="1"/>
</dbReference>
<feature type="transmembrane region" description="Helical" evidence="8">
    <location>
        <begin position="286"/>
        <end position="304"/>
    </location>
</feature>
<dbReference type="NCBIfam" id="TIGR00688">
    <property type="entry name" value="rarD"/>
    <property type="match status" value="1"/>
</dbReference>
<comment type="caution">
    <text evidence="10">The sequence shown here is derived from an EMBL/GenBank/DDBJ whole genome shotgun (WGS) entry which is preliminary data.</text>
</comment>
<keyword evidence="11" id="KW-1185">Reference proteome</keyword>
<evidence type="ECO:0000256" key="7">
    <source>
        <dbReference type="ARBA" id="ARBA00023136"/>
    </source>
</evidence>
<keyword evidence="3" id="KW-0813">Transport</keyword>
<keyword evidence="4" id="KW-1003">Cell membrane</keyword>
<evidence type="ECO:0000256" key="2">
    <source>
        <dbReference type="ARBA" id="ARBA00007362"/>
    </source>
</evidence>
<keyword evidence="7 8" id="KW-0472">Membrane</keyword>
<evidence type="ECO:0000256" key="1">
    <source>
        <dbReference type="ARBA" id="ARBA00004651"/>
    </source>
</evidence>
<evidence type="ECO:0000313" key="11">
    <source>
        <dbReference type="Proteomes" id="UP001501536"/>
    </source>
</evidence>
<feature type="transmembrane region" description="Helical" evidence="8">
    <location>
        <begin position="165"/>
        <end position="181"/>
    </location>
</feature>
<feature type="transmembrane region" description="Helical" evidence="8">
    <location>
        <begin position="261"/>
        <end position="280"/>
    </location>
</feature>
<evidence type="ECO:0000256" key="5">
    <source>
        <dbReference type="ARBA" id="ARBA00022692"/>
    </source>
</evidence>
<evidence type="ECO:0000259" key="9">
    <source>
        <dbReference type="Pfam" id="PF00892"/>
    </source>
</evidence>
<accession>A0ABP7D4Y7</accession>
<dbReference type="InterPro" id="IPR000620">
    <property type="entry name" value="EamA_dom"/>
</dbReference>
<dbReference type="InterPro" id="IPR037185">
    <property type="entry name" value="EmrE-like"/>
</dbReference>
<reference evidence="11" key="1">
    <citation type="journal article" date="2019" name="Int. J. Syst. Evol. Microbiol.">
        <title>The Global Catalogue of Microorganisms (GCM) 10K type strain sequencing project: providing services to taxonomists for standard genome sequencing and annotation.</title>
        <authorList>
            <consortium name="The Broad Institute Genomics Platform"/>
            <consortium name="The Broad Institute Genome Sequencing Center for Infectious Disease"/>
            <person name="Wu L."/>
            <person name="Ma J."/>
        </authorList>
    </citation>
    <scope>NUCLEOTIDE SEQUENCE [LARGE SCALE GENOMIC DNA]</scope>
    <source>
        <strain evidence="11">JCM 16961</strain>
    </source>
</reference>
<dbReference type="SUPFAM" id="SSF103481">
    <property type="entry name" value="Multidrug resistance efflux transporter EmrE"/>
    <property type="match status" value="2"/>
</dbReference>
<name>A0ABP7D4Y7_9MICC</name>
<gene>
    <name evidence="10" type="primary">rarD</name>
    <name evidence="10" type="ORF">GCM10022377_10610</name>
</gene>
<sequence length="314" mass="33341">MSTPPVPDPPSGGRPPRSEQSVGLLSGTAAYGLWGILPLYFVLVSAADPVEIVASRVLWSLLFCGLLIAVTRQGRQLMALVADPRAIGWLGLAAAFIAVNWLTYTLAVLSHDTVSAAMGYYINPLVSTALGVLLLGERLSRLQWLAVGIAVVAVVVLAVGYGSLPWTALILATSFAFYGYAKNRVGKRTTAVASLTVETALLALPAAIAIAVLSARRLATATELGSGHFWLLAASGVITAVPLLLFGTAASRLPLSTLGSLQYLAPTLQFVIALVLFHEPMPVERWIGFLLVWIAIIVFSVDLFRRRPRRTAGA</sequence>
<keyword evidence="5 8" id="KW-0812">Transmembrane</keyword>
<proteinExistence type="inferred from homology"/>
<comment type="similarity">
    <text evidence="2">Belongs to the EamA transporter family.</text>
</comment>
<feature type="transmembrane region" description="Helical" evidence="8">
    <location>
        <begin position="86"/>
        <end position="106"/>
    </location>
</feature>
<feature type="transmembrane region" description="Helical" evidence="8">
    <location>
        <begin position="21"/>
        <end position="41"/>
    </location>
</feature>
<evidence type="ECO:0000256" key="4">
    <source>
        <dbReference type="ARBA" id="ARBA00022475"/>
    </source>
</evidence>
<feature type="transmembrane region" description="Helical" evidence="8">
    <location>
        <begin position="193"/>
        <end position="215"/>
    </location>
</feature>
<organism evidence="10 11">
    <name type="scientific">Zhihengliuella alba</name>
    <dbReference type="NCBI Taxonomy" id="547018"/>
    <lineage>
        <taxon>Bacteria</taxon>
        <taxon>Bacillati</taxon>
        <taxon>Actinomycetota</taxon>
        <taxon>Actinomycetes</taxon>
        <taxon>Micrococcales</taxon>
        <taxon>Micrococcaceae</taxon>
        <taxon>Zhihengliuella</taxon>
    </lineage>
</organism>
<dbReference type="RefSeq" id="WP_344880969.1">
    <property type="nucleotide sequence ID" value="NZ_BAABCJ010000001.1"/>
</dbReference>
<feature type="domain" description="EamA" evidence="9">
    <location>
        <begin position="26"/>
        <end position="157"/>
    </location>
</feature>